<feature type="non-terminal residue" evidence="1">
    <location>
        <position position="143"/>
    </location>
</feature>
<comment type="caution">
    <text evidence="1">The sequence shown here is derived from an EMBL/GenBank/DDBJ whole genome shotgun (WGS) entry which is preliminary data.</text>
</comment>
<name>A0A7Y0M0T2_CELFI</name>
<evidence type="ECO:0000313" key="2">
    <source>
        <dbReference type="Proteomes" id="UP000562124"/>
    </source>
</evidence>
<proteinExistence type="predicted"/>
<dbReference type="Proteomes" id="UP000562124">
    <property type="component" value="Unassembled WGS sequence"/>
</dbReference>
<dbReference type="AlphaFoldDB" id="A0A7Y0M0T2"/>
<evidence type="ECO:0000313" key="1">
    <source>
        <dbReference type="EMBL" id="NMR21746.1"/>
    </source>
</evidence>
<sequence>MTDVRSASGISPSAIPGADLDPDAVVAAANTLAAGGAAVRDAGAGVVGEWRGLAAHYEAPEAPTLFAVMNPVEAKAREFGDGVEAVAAALRTYADAIRPIKTALARVRSDAYAFRSTIASNAEWEYDQGLVDENTALISRVNA</sequence>
<reference evidence="1 2" key="1">
    <citation type="submission" date="2020-04" db="EMBL/GenBank/DDBJ databases">
        <title>Sequencing and Assembly of C. fimi.</title>
        <authorList>
            <person name="Ramsey A.R."/>
        </authorList>
    </citation>
    <scope>NUCLEOTIDE SEQUENCE [LARGE SCALE GENOMIC DNA]</scope>
    <source>
        <strain evidence="1 2">SB</strain>
    </source>
</reference>
<gene>
    <name evidence="1" type="ORF">HIR71_16285</name>
</gene>
<protein>
    <submittedName>
        <fullName evidence="1">Uncharacterized protein</fullName>
    </submittedName>
</protein>
<keyword evidence="2" id="KW-1185">Reference proteome</keyword>
<accession>A0A7Y0M0T2</accession>
<organism evidence="1 2">
    <name type="scientific">Cellulomonas fimi</name>
    <dbReference type="NCBI Taxonomy" id="1708"/>
    <lineage>
        <taxon>Bacteria</taxon>
        <taxon>Bacillati</taxon>
        <taxon>Actinomycetota</taxon>
        <taxon>Actinomycetes</taxon>
        <taxon>Micrococcales</taxon>
        <taxon>Cellulomonadaceae</taxon>
        <taxon>Cellulomonas</taxon>
    </lineage>
</organism>
<dbReference type="EMBL" id="JABCJJ010000077">
    <property type="protein sequence ID" value="NMR21746.1"/>
    <property type="molecule type" value="Genomic_DNA"/>
</dbReference>
<dbReference type="RefSeq" id="WP_211374334.1">
    <property type="nucleotide sequence ID" value="NZ_JABCJJ010000077.1"/>
</dbReference>